<proteinExistence type="predicted"/>
<sequence length="72" mass="8269">MVTFMELLYSFPVSKDTTTDSVCWQPSTRKDFEELWDMVFSLFGVSWVMPRSVVELLGSWQGRVGRSESGVI</sequence>
<dbReference type="AlphaFoldDB" id="A0A2N9IIR1"/>
<organism evidence="1">
    <name type="scientific">Fagus sylvatica</name>
    <name type="common">Beechnut</name>
    <dbReference type="NCBI Taxonomy" id="28930"/>
    <lineage>
        <taxon>Eukaryota</taxon>
        <taxon>Viridiplantae</taxon>
        <taxon>Streptophyta</taxon>
        <taxon>Embryophyta</taxon>
        <taxon>Tracheophyta</taxon>
        <taxon>Spermatophyta</taxon>
        <taxon>Magnoliopsida</taxon>
        <taxon>eudicotyledons</taxon>
        <taxon>Gunneridae</taxon>
        <taxon>Pentapetalae</taxon>
        <taxon>rosids</taxon>
        <taxon>fabids</taxon>
        <taxon>Fagales</taxon>
        <taxon>Fagaceae</taxon>
        <taxon>Fagus</taxon>
    </lineage>
</organism>
<evidence type="ECO:0000313" key="1">
    <source>
        <dbReference type="EMBL" id="SPD23943.1"/>
    </source>
</evidence>
<name>A0A2N9IIR1_FAGSY</name>
<accession>A0A2N9IIR1</accession>
<gene>
    <name evidence="1" type="ORF">FSB_LOCUS51825</name>
</gene>
<reference evidence="1" key="1">
    <citation type="submission" date="2018-02" db="EMBL/GenBank/DDBJ databases">
        <authorList>
            <person name="Cohen D.B."/>
            <person name="Kent A.D."/>
        </authorList>
    </citation>
    <scope>NUCLEOTIDE SEQUENCE</scope>
</reference>
<protein>
    <submittedName>
        <fullName evidence="1">Uncharacterized protein</fullName>
    </submittedName>
</protein>
<dbReference type="EMBL" id="OIVN01005779">
    <property type="protein sequence ID" value="SPD23943.1"/>
    <property type="molecule type" value="Genomic_DNA"/>
</dbReference>